<proteinExistence type="predicted"/>
<dbReference type="InterPro" id="IPR011050">
    <property type="entry name" value="Pectin_lyase_fold/virulence"/>
</dbReference>
<organism evidence="3 4">
    <name type="scientific">Methanobrevibacter arboriphilus</name>
    <dbReference type="NCBI Taxonomy" id="39441"/>
    <lineage>
        <taxon>Archaea</taxon>
        <taxon>Methanobacteriati</taxon>
        <taxon>Methanobacteriota</taxon>
        <taxon>Methanomada group</taxon>
        <taxon>Methanobacteria</taxon>
        <taxon>Methanobacteriales</taxon>
        <taxon>Methanobacteriaceae</taxon>
        <taxon>Methanobrevibacter</taxon>
    </lineage>
</organism>
<dbReference type="InterPro" id="IPR013783">
    <property type="entry name" value="Ig-like_fold"/>
</dbReference>
<dbReference type="InterPro" id="IPR006626">
    <property type="entry name" value="PbH1"/>
</dbReference>
<reference evidence="3" key="1">
    <citation type="submission" date="2020-10" db="EMBL/GenBank/DDBJ databases">
        <title>Dehalococcoides mccartyi of a TCE/Cr reducing biochatode.</title>
        <authorList>
            <person name="Matturro B."/>
        </authorList>
    </citation>
    <scope>NUCLEOTIDE SEQUENCE</scope>
    <source>
        <strain evidence="3">Bin4</strain>
    </source>
</reference>
<dbReference type="Pfam" id="PF13229">
    <property type="entry name" value="Beta_helix"/>
    <property type="match status" value="1"/>
</dbReference>
<dbReference type="InterPro" id="IPR039448">
    <property type="entry name" value="Beta_helix"/>
</dbReference>
<accession>A0A843AGN2</accession>
<evidence type="ECO:0000259" key="1">
    <source>
        <dbReference type="Pfam" id="PF01345"/>
    </source>
</evidence>
<gene>
    <name evidence="3" type="ORF">ISP01_05845</name>
</gene>
<feature type="domain" description="Right handed beta helix" evidence="2">
    <location>
        <begin position="127"/>
        <end position="279"/>
    </location>
</feature>
<dbReference type="RefSeq" id="WP_278523049.1">
    <property type="nucleotide sequence ID" value="NZ_JADIIN010000046.1"/>
</dbReference>
<evidence type="ECO:0000259" key="2">
    <source>
        <dbReference type="Pfam" id="PF13229"/>
    </source>
</evidence>
<dbReference type="Gene3D" id="2.160.20.10">
    <property type="entry name" value="Single-stranded right-handed beta-helix, Pectin lyase-like"/>
    <property type="match status" value="1"/>
</dbReference>
<dbReference type="Pfam" id="PF01345">
    <property type="entry name" value="DUF11"/>
    <property type="match status" value="1"/>
</dbReference>
<sequence>MFKINSKKILFLGIIFSLLIFLSPLGTDTSYAATLTIDFQDQHQMPYNTEYIQGIIDNASSGDTILFKGNGYTHLANIIVNKTLNIISDVGTVLSTCPSNPQEPIFRILSGGSGSKIEGFNINAKEAGIIIENATNVKIGNNNITATEGIAIKILDSLNTVITNNTINNSGTAISSNNSNNTLIKNNTITNNDEGIISTGNTNNTEISYNNIVNNNGFGVYFNNNGELQDDIKILYNYIENQGQSGIYINSSYKVLSIISNMITNNHKNGIYMDSGTNTSDQPTIEYNYLLRNDGFNEFQIQRVQTDDQHRAVLIIGYNFYGANDRNMVRLCSKTTTKMIVAELSEISKGIFQIAYKTNDTEQIIREMIPNYVKINLNNESQYQYVLVKNGTGIVDFREYNYSSNGNEIYTYFLTKTALSINDNNIPQKSISINSKISSPTIKTGQTTKYTITVSNIGQKIIKSINIKNMIPNFAIKSFNTNIGSFNKNNKIWTVNSLKANEKAILNVYITPNKAGTFKNTATLTGDSFNKKSSLTSLKVNPAVEVKNSNKINTKKIRKNKYVTAYTTIKNYGTSSKNIKVRISPSKGLKTYNVNYKTKYSKKTNKWIVKLPAKKSVTLKMKLKGTSKGTKKVAFNVNGKKQNKYVKVV</sequence>
<comment type="caution">
    <text evidence="3">The sequence shown here is derived from an EMBL/GenBank/DDBJ whole genome shotgun (WGS) entry which is preliminary data.</text>
</comment>
<evidence type="ECO:0000313" key="3">
    <source>
        <dbReference type="EMBL" id="MBF4468911.1"/>
    </source>
</evidence>
<dbReference type="SUPFAM" id="SSF51126">
    <property type="entry name" value="Pectin lyase-like"/>
    <property type="match status" value="1"/>
</dbReference>
<evidence type="ECO:0000313" key="4">
    <source>
        <dbReference type="Proteomes" id="UP000658733"/>
    </source>
</evidence>
<dbReference type="Gene3D" id="2.60.40.10">
    <property type="entry name" value="Immunoglobulins"/>
    <property type="match status" value="1"/>
</dbReference>
<dbReference type="AlphaFoldDB" id="A0A843AGN2"/>
<protein>
    <submittedName>
        <fullName evidence="3">Right-handed parallel beta-helix repeat-containing protein</fullName>
    </submittedName>
</protein>
<dbReference type="InterPro" id="IPR001434">
    <property type="entry name" value="OmcB-like_DUF11"/>
</dbReference>
<name>A0A843AGN2_METAZ</name>
<feature type="domain" description="DUF11" evidence="1">
    <location>
        <begin position="431"/>
        <end position="530"/>
    </location>
</feature>
<dbReference type="InterPro" id="IPR012334">
    <property type="entry name" value="Pectin_lyas_fold"/>
</dbReference>
<dbReference type="SMART" id="SM00710">
    <property type="entry name" value="PbH1"/>
    <property type="match status" value="7"/>
</dbReference>
<dbReference type="EMBL" id="JADIIN010000046">
    <property type="protein sequence ID" value="MBF4468911.1"/>
    <property type="molecule type" value="Genomic_DNA"/>
</dbReference>
<dbReference type="Proteomes" id="UP000658733">
    <property type="component" value="Unassembled WGS sequence"/>
</dbReference>